<dbReference type="SUPFAM" id="SSF52540">
    <property type="entry name" value="P-loop containing nucleoside triphosphate hydrolases"/>
    <property type="match status" value="1"/>
</dbReference>
<name>A0A3B0ZQI6_9ZZZZ</name>
<feature type="domain" description="RapZ-like N-terminal" evidence="4">
    <location>
        <begin position="1"/>
        <end position="125"/>
    </location>
</feature>
<evidence type="ECO:0000256" key="1">
    <source>
        <dbReference type="ARBA" id="ARBA00022741"/>
    </source>
</evidence>
<keyword evidence="3" id="KW-0342">GTP-binding</keyword>
<feature type="non-terminal residue" evidence="5">
    <location>
        <position position="126"/>
    </location>
</feature>
<keyword evidence="1" id="KW-0547">Nucleotide-binding</keyword>
<dbReference type="Gene3D" id="3.40.50.300">
    <property type="entry name" value="P-loop containing nucleotide triphosphate hydrolases"/>
    <property type="match status" value="1"/>
</dbReference>
<evidence type="ECO:0000256" key="2">
    <source>
        <dbReference type="ARBA" id="ARBA00022840"/>
    </source>
</evidence>
<organism evidence="5">
    <name type="scientific">hydrothermal vent metagenome</name>
    <dbReference type="NCBI Taxonomy" id="652676"/>
    <lineage>
        <taxon>unclassified sequences</taxon>
        <taxon>metagenomes</taxon>
        <taxon>ecological metagenomes</taxon>
    </lineage>
</organism>
<protein>
    <submittedName>
        <fullName evidence="5">RNase adapter protein RapZ</fullName>
    </submittedName>
</protein>
<proteinExistence type="predicted"/>
<dbReference type="Pfam" id="PF03668">
    <property type="entry name" value="RapZ-like_N"/>
    <property type="match status" value="1"/>
</dbReference>
<reference evidence="5" key="1">
    <citation type="submission" date="2018-06" db="EMBL/GenBank/DDBJ databases">
        <authorList>
            <person name="Zhirakovskaya E."/>
        </authorList>
    </citation>
    <scope>NUCLEOTIDE SEQUENCE</scope>
</reference>
<accession>A0A3B0ZQI6</accession>
<dbReference type="GO" id="GO:0005524">
    <property type="term" value="F:ATP binding"/>
    <property type="evidence" value="ECO:0007669"/>
    <property type="project" value="UniProtKB-KW"/>
</dbReference>
<dbReference type="EMBL" id="UOFP01000285">
    <property type="protein sequence ID" value="VAW89702.1"/>
    <property type="molecule type" value="Genomic_DNA"/>
</dbReference>
<dbReference type="GO" id="GO:0005525">
    <property type="term" value="F:GTP binding"/>
    <property type="evidence" value="ECO:0007669"/>
    <property type="project" value="UniProtKB-KW"/>
</dbReference>
<evidence type="ECO:0000313" key="5">
    <source>
        <dbReference type="EMBL" id="VAW89702.1"/>
    </source>
</evidence>
<evidence type="ECO:0000259" key="4">
    <source>
        <dbReference type="Pfam" id="PF03668"/>
    </source>
</evidence>
<evidence type="ECO:0000256" key="3">
    <source>
        <dbReference type="ARBA" id="ARBA00023134"/>
    </source>
</evidence>
<dbReference type="InterPro" id="IPR027417">
    <property type="entry name" value="P-loop_NTPase"/>
</dbReference>
<dbReference type="AlphaFoldDB" id="A0A3B0ZQI6"/>
<dbReference type="PANTHER" id="PTHR30448">
    <property type="entry name" value="RNASE ADAPTER PROTEIN RAPZ"/>
    <property type="match status" value="1"/>
</dbReference>
<dbReference type="InterPro" id="IPR053930">
    <property type="entry name" value="RapZ-like_N"/>
</dbReference>
<keyword evidence="2" id="KW-0067">ATP-binding</keyword>
<gene>
    <name evidence="5" type="ORF">MNBD_GAMMA18-1679</name>
</gene>
<dbReference type="PANTHER" id="PTHR30448:SF0">
    <property type="entry name" value="RNASE ADAPTER PROTEIN RAPZ"/>
    <property type="match status" value="1"/>
</dbReference>
<dbReference type="InterPro" id="IPR005337">
    <property type="entry name" value="RapZ-like"/>
</dbReference>
<sequence>MKLIVVSGYSGSGKSTALNVLEDAGYYCIDNLPLMLLKDFVSQNLGREHLVESLVVGIDVRNLSSGLESFPKLMDEIRALGAECEVLFLDTAAAVLQKRFSETRRKHPLSSADVSLAEAVKQERVM</sequence>